<dbReference type="PANTHER" id="PTHR42923">
    <property type="entry name" value="PROTOPORPHYRINOGEN OXIDASE"/>
    <property type="match status" value="1"/>
</dbReference>
<dbReference type="Proteomes" id="UP001344447">
    <property type="component" value="Unassembled WGS sequence"/>
</dbReference>
<reference evidence="15 16" key="1">
    <citation type="submission" date="2023-11" db="EMBL/GenBank/DDBJ databases">
        <title>Dfirmibasis_genome.</title>
        <authorList>
            <person name="Edelbroek B."/>
            <person name="Kjellin J."/>
            <person name="Jerlstrom-Hultqvist J."/>
            <person name="Soderbom F."/>
        </authorList>
    </citation>
    <scope>NUCLEOTIDE SEQUENCE [LARGE SCALE GENOMIC DNA]</scope>
    <source>
        <strain evidence="15 16">TNS-C-14</strain>
    </source>
</reference>
<comment type="catalytic activity">
    <reaction evidence="12 13">
        <text>protoporphyrinogen IX + 3 O2 = protoporphyrin IX + 3 H2O2</text>
        <dbReference type="Rhea" id="RHEA:25576"/>
        <dbReference type="ChEBI" id="CHEBI:15379"/>
        <dbReference type="ChEBI" id="CHEBI:16240"/>
        <dbReference type="ChEBI" id="CHEBI:57306"/>
        <dbReference type="ChEBI" id="CHEBI:57307"/>
        <dbReference type="EC" id="1.3.3.4"/>
    </reaction>
</comment>
<evidence type="ECO:0000256" key="12">
    <source>
        <dbReference type="ARBA" id="ARBA00047554"/>
    </source>
</evidence>
<dbReference type="EMBL" id="JAVFKY010000001">
    <property type="protein sequence ID" value="KAK5583673.1"/>
    <property type="molecule type" value="Genomic_DNA"/>
</dbReference>
<evidence type="ECO:0000256" key="2">
    <source>
        <dbReference type="ARBA" id="ARBA00005073"/>
    </source>
</evidence>
<dbReference type="GO" id="GO:0004729">
    <property type="term" value="F:oxygen-dependent protoporphyrinogen oxidase activity"/>
    <property type="evidence" value="ECO:0007669"/>
    <property type="project" value="UniProtKB-UniRule"/>
</dbReference>
<dbReference type="EC" id="1.3.3.4" evidence="4 13"/>
<evidence type="ECO:0000313" key="15">
    <source>
        <dbReference type="EMBL" id="KAK5583673.1"/>
    </source>
</evidence>
<evidence type="ECO:0000256" key="8">
    <source>
        <dbReference type="ARBA" id="ARBA00023128"/>
    </source>
</evidence>
<sequence>MIQKVGIIGGGISGLSSYYYLRNGIHLTSKNVSNGLKINIFEKSNKVGGNIQTKIFKGDKKDEKIIVEEGPRSLRALGRGLNTLELIKRLGISNDVIFSSANSNGKFIFLDGKPKEIPMSGLFDIIKFSFKHSIVGSILKEPFNKIPKQVKQMDPNWDESIYDFFSRRLGKNMAKTFIEPTCLGIYGGDYTNLSIKSTFKRAALLESFGGLIFGLLFKSKKQKQFESELDKNENRLLPSKTSLKELFDKDSDKTNVFSFKDSGLSRMIERLKSLIDSDSQTKLYLSTSISEIQKNNKDNGSIKVVDNKGNQYQYDQLISTIPLNQLAPMFKKSDPKLYQLLQLVDYTSIAVVNLVYKSNKKVLKKIQDKGFGYLVPSKENQSVIGVCFDSNTFPEFVNNNEKENSSEQSIITVMIGGNKGIKDRNDHWIDVTNTSKDKLLEISLNHLDKVLDIESSPDFTNVSIYENGIPHYKVGHQNLLNEIQQHITENYGTSLLLGGNSIDGVGINDSIHKSKQLVSSLKF</sequence>
<comment type="pathway">
    <text evidence="2 13">Porphyrin-containing compound metabolism; protoporphyrin-IX biosynthesis; protoporphyrin-IX from protoporphyrinogen-IX: step 1/1.</text>
</comment>
<keyword evidence="16" id="KW-1185">Reference proteome</keyword>
<gene>
    <name evidence="15" type="ORF">RB653_005271</name>
</gene>
<dbReference type="InterPro" id="IPR002937">
    <property type="entry name" value="Amino_oxidase"/>
</dbReference>
<dbReference type="NCBIfam" id="TIGR00562">
    <property type="entry name" value="proto_IX_ox"/>
    <property type="match status" value="1"/>
</dbReference>
<keyword evidence="6 13" id="KW-0274">FAD</keyword>
<keyword evidence="10 13" id="KW-0627">Porphyrin biosynthesis</keyword>
<keyword evidence="8" id="KW-0496">Mitochondrion</keyword>
<dbReference type="SUPFAM" id="SSF54373">
    <property type="entry name" value="FAD-linked reductases, C-terminal domain"/>
    <property type="match status" value="1"/>
</dbReference>
<evidence type="ECO:0000256" key="10">
    <source>
        <dbReference type="ARBA" id="ARBA00023244"/>
    </source>
</evidence>
<dbReference type="FunFam" id="3.50.50.60:FF:000276">
    <property type="entry name" value="Protoporphyrinogen oxidase"/>
    <property type="match status" value="1"/>
</dbReference>
<evidence type="ECO:0000313" key="16">
    <source>
        <dbReference type="Proteomes" id="UP001344447"/>
    </source>
</evidence>
<evidence type="ECO:0000256" key="7">
    <source>
        <dbReference type="ARBA" id="ARBA00023002"/>
    </source>
</evidence>
<evidence type="ECO:0000256" key="9">
    <source>
        <dbReference type="ARBA" id="ARBA00023133"/>
    </source>
</evidence>
<evidence type="ECO:0000259" key="14">
    <source>
        <dbReference type="Pfam" id="PF01593"/>
    </source>
</evidence>
<dbReference type="GO" id="GO:0005743">
    <property type="term" value="C:mitochondrial inner membrane"/>
    <property type="evidence" value="ECO:0007669"/>
    <property type="project" value="UniProtKB-SubCell"/>
</dbReference>
<dbReference type="Pfam" id="PF01593">
    <property type="entry name" value="Amino_oxidase"/>
    <property type="match status" value="1"/>
</dbReference>
<comment type="similarity">
    <text evidence="3 13">Belongs to the protoporphyrinogen/coproporphyrinogen oxidase family. Protoporphyrinogen oxidase subfamily.</text>
</comment>
<dbReference type="InterPro" id="IPR036188">
    <property type="entry name" value="FAD/NAD-bd_sf"/>
</dbReference>
<comment type="caution">
    <text evidence="15">The sequence shown here is derived from an EMBL/GenBank/DDBJ whole genome shotgun (WGS) entry which is preliminary data.</text>
</comment>
<organism evidence="15 16">
    <name type="scientific">Dictyostelium firmibasis</name>
    <dbReference type="NCBI Taxonomy" id="79012"/>
    <lineage>
        <taxon>Eukaryota</taxon>
        <taxon>Amoebozoa</taxon>
        <taxon>Evosea</taxon>
        <taxon>Eumycetozoa</taxon>
        <taxon>Dictyostelia</taxon>
        <taxon>Dictyosteliales</taxon>
        <taxon>Dictyosteliaceae</taxon>
        <taxon>Dictyostelium</taxon>
    </lineage>
</organism>
<keyword evidence="5 13" id="KW-0285">Flavoprotein</keyword>
<evidence type="ECO:0000256" key="1">
    <source>
        <dbReference type="ARBA" id="ARBA00002600"/>
    </source>
</evidence>
<comment type="function">
    <text evidence="1 13">Catalyzes the 6-electron oxidation of protoporphyrinogen-IX to form protoporphyrin-IX.</text>
</comment>
<dbReference type="InterPro" id="IPR004572">
    <property type="entry name" value="Protoporphyrinogen_oxidase"/>
</dbReference>
<dbReference type="SUPFAM" id="SSF51905">
    <property type="entry name" value="FAD/NAD(P)-binding domain"/>
    <property type="match status" value="1"/>
</dbReference>
<comment type="cofactor">
    <cofactor evidence="13">
        <name>FAD</name>
        <dbReference type="ChEBI" id="CHEBI:57692"/>
    </cofactor>
    <text evidence="13">Binds 1 FAD per subunit.</text>
</comment>
<dbReference type="PANTHER" id="PTHR42923:SF3">
    <property type="entry name" value="PROTOPORPHYRINOGEN OXIDASE"/>
    <property type="match status" value="1"/>
</dbReference>
<dbReference type="InterPro" id="IPR050464">
    <property type="entry name" value="Zeta_carotene_desat/Oxidored"/>
</dbReference>
<dbReference type="Gene3D" id="3.50.50.60">
    <property type="entry name" value="FAD/NAD(P)-binding domain"/>
    <property type="match status" value="1"/>
</dbReference>
<feature type="domain" description="Amine oxidase" evidence="14">
    <location>
        <begin position="12"/>
        <end position="470"/>
    </location>
</feature>
<dbReference type="AlphaFoldDB" id="A0AAN7U765"/>
<dbReference type="GO" id="GO:0006782">
    <property type="term" value="P:protoporphyrinogen IX biosynthetic process"/>
    <property type="evidence" value="ECO:0007669"/>
    <property type="project" value="UniProtKB-UniRule"/>
</dbReference>
<accession>A0AAN7U765</accession>
<keyword evidence="7 13" id="KW-0560">Oxidoreductase</keyword>
<comment type="subcellular location">
    <subcellularLocation>
        <location evidence="13">Mitochondrion inner membrane</location>
    </subcellularLocation>
</comment>
<protein>
    <recommendedName>
        <fullName evidence="11 13">Protoporphyrinogen oxidase</fullName>
        <ecNumber evidence="4 13">1.3.3.4</ecNumber>
    </recommendedName>
</protein>
<evidence type="ECO:0000256" key="3">
    <source>
        <dbReference type="ARBA" id="ARBA00010551"/>
    </source>
</evidence>
<evidence type="ECO:0000256" key="6">
    <source>
        <dbReference type="ARBA" id="ARBA00022827"/>
    </source>
</evidence>
<evidence type="ECO:0000256" key="5">
    <source>
        <dbReference type="ARBA" id="ARBA00022630"/>
    </source>
</evidence>
<name>A0AAN7U765_9MYCE</name>
<evidence type="ECO:0000256" key="11">
    <source>
        <dbReference type="ARBA" id="ARBA00044160"/>
    </source>
</evidence>
<evidence type="ECO:0000256" key="13">
    <source>
        <dbReference type="RuleBase" id="RU367069"/>
    </source>
</evidence>
<evidence type="ECO:0000256" key="4">
    <source>
        <dbReference type="ARBA" id="ARBA00012867"/>
    </source>
</evidence>
<keyword evidence="9 13" id="KW-0350">Heme biosynthesis</keyword>
<proteinExistence type="inferred from homology"/>